<proteinExistence type="predicted"/>
<feature type="chain" id="PRO_5016442314" evidence="1">
    <location>
        <begin position="24"/>
        <end position="88"/>
    </location>
</feature>
<dbReference type="Proteomes" id="UP000249130">
    <property type="component" value="Unassembled WGS sequence"/>
</dbReference>
<accession>A0A327L1A2</accession>
<comment type="caution">
    <text evidence="2">The sequence shown here is derived from an EMBL/GenBank/DDBJ whole genome shotgun (WGS) entry which is preliminary data.</text>
</comment>
<reference evidence="2 3" key="1">
    <citation type="submission" date="2017-07" db="EMBL/GenBank/DDBJ databases">
        <title>Draft Genome Sequences of Select Purple Nonsulfur Bacteria.</title>
        <authorList>
            <person name="Lasarre B."/>
            <person name="Mckinlay J.B."/>
        </authorList>
    </citation>
    <scope>NUCLEOTIDE SEQUENCE [LARGE SCALE GENOMIC DNA]</scope>
    <source>
        <strain evidence="2 3">DSM 5909</strain>
    </source>
</reference>
<organism evidence="2 3">
    <name type="scientific">Rhodoplanes roseus</name>
    <dbReference type="NCBI Taxonomy" id="29409"/>
    <lineage>
        <taxon>Bacteria</taxon>
        <taxon>Pseudomonadati</taxon>
        <taxon>Pseudomonadota</taxon>
        <taxon>Alphaproteobacteria</taxon>
        <taxon>Hyphomicrobiales</taxon>
        <taxon>Nitrobacteraceae</taxon>
        <taxon>Rhodoplanes</taxon>
    </lineage>
</organism>
<keyword evidence="1" id="KW-0732">Signal</keyword>
<name>A0A327L1A2_9BRAD</name>
<dbReference type="OrthoDB" id="7961207at2"/>
<keyword evidence="3" id="KW-1185">Reference proteome</keyword>
<dbReference type="RefSeq" id="WP_111418920.1">
    <property type="nucleotide sequence ID" value="NZ_NPEX01000052.1"/>
</dbReference>
<evidence type="ECO:0000256" key="1">
    <source>
        <dbReference type="SAM" id="SignalP"/>
    </source>
</evidence>
<evidence type="ECO:0000313" key="3">
    <source>
        <dbReference type="Proteomes" id="UP000249130"/>
    </source>
</evidence>
<dbReference type="EMBL" id="NPEX01000052">
    <property type="protein sequence ID" value="RAI44256.1"/>
    <property type="molecule type" value="Genomic_DNA"/>
</dbReference>
<protein>
    <submittedName>
        <fullName evidence="2">Uncharacterized protein</fullName>
    </submittedName>
</protein>
<dbReference type="AlphaFoldDB" id="A0A327L1A2"/>
<evidence type="ECO:0000313" key="2">
    <source>
        <dbReference type="EMBL" id="RAI44256.1"/>
    </source>
</evidence>
<sequence length="88" mass="9594">MRGLIVAAVLAAGLGLSGTSVSAAPINGSGLLGVDAAVDVTQVQWHGPNRSHWRWGSRGYVHGPNRSHWRWGSRPRCHWRGRSVWGRC</sequence>
<gene>
    <name evidence="2" type="ORF">CH341_10125</name>
</gene>
<feature type="signal peptide" evidence="1">
    <location>
        <begin position="1"/>
        <end position="23"/>
    </location>
</feature>